<keyword evidence="5" id="KW-0812">Transmembrane</keyword>
<comment type="similarity">
    <text evidence="3">Belongs to the cytochrome P450 family.</text>
</comment>
<dbReference type="VEuPathDB" id="FungiDB:ASPWEDRAFT_174093"/>
<keyword evidence="7" id="KW-1133">Transmembrane helix</keyword>
<dbReference type="InterPro" id="IPR036396">
    <property type="entry name" value="Cyt_P450_sf"/>
</dbReference>
<dbReference type="GO" id="GO:0016705">
    <property type="term" value="F:oxidoreductase activity, acting on paired donors, with incorporation or reduction of molecular oxygen"/>
    <property type="evidence" value="ECO:0007669"/>
    <property type="project" value="InterPro"/>
</dbReference>
<dbReference type="PANTHER" id="PTHR46206:SF5">
    <property type="entry name" value="P450, PUTATIVE (EUROFUNG)-RELATED"/>
    <property type="match status" value="1"/>
</dbReference>
<dbReference type="AlphaFoldDB" id="A0A1L9RCK4"/>
<dbReference type="EMBL" id="KV878214">
    <property type="protein sequence ID" value="OJJ32642.1"/>
    <property type="molecule type" value="Genomic_DNA"/>
</dbReference>
<evidence type="ECO:0000313" key="14">
    <source>
        <dbReference type="Proteomes" id="UP000184383"/>
    </source>
</evidence>
<sequence>MDSQSFYRCLFWGAATLYVSAEVYYFILTILKSDWSKRDGYFGRFVSVVRDFRAGKYYKPWTTNKPILITPSKENMRELSEAVVLSQRAVYADMFGFKHTMNNLDHHDHKVARTRLYGRLLQVNGPGNLTGLYPYLQRRVEDTLDGLLKAQGGAKGAVSIQVTQLTKVLASRLMGVVFFGQKLASDPEFADALLRYSQDMVSCMAAFQVTPGFLSPLVHSIITRRGRAMHLIQNRLMDIMGPDRQDWDELENLKQYTIAHNMAELTESTHDYWTPEVLSQSLLGIWFAASHQPWMTTCFVLLELCARPEWQLLLREEIGEEKLDYERLEKLPLLDSFIKETVRLNPLDTMAIRRKALQDYTFSTGSPFVPSGSTVCVSSYDILHDENTYDSPNEFNGGRFVNKSKFSEVSEHFPIWGYGSLACPGRFHASLVMKLIISHLVANYDLSFEDSTARRSWSWETFRMPSNSLRIMLKRRSV</sequence>
<evidence type="ECO:0000256" key="3">
    <source>
        <dbReference type="ARBA" id="ARBA00010617"/>
    </source>
</evidence>
<keyword evidence="11" id="KW-0472">Membrane</keyword>
<evidence type="ECO:0000256" key="6">
    <source>
        <dbReference type="ARBA" id="ARBA00022723"/>
    </source>
</evidence>
<evidence type="ECO:0000256" key="1">
    <source>
        <dbReference type="ARBA" id="ARBA00001971"/>
    </source>
</evidence>
<dbReference type="PANTHER" id="PTHR46206">
    <property type="entry name" value="CYTOCHROME P450"/>
    <property type="match status" value="1"/>
</dbReference>
<dbReference type="STRING" id="1073089.A0A1L9RCK4"/>
<proteinExistence type="inferred from homology"/>
<dbReference type="SUPFAM" id="SSF48264">
    <property type="entry name" value="Cytochrome P450"/>
    <property type="match status" value="1"/>
</dbReference>
<evidence type="ECO:0000256" key="5">
    <source>
        <dbReference type="ARBA" id="ARBA00022692"/>
    </source>
</evidence>
<evidence type="ECO:0000256" key="9">
    <source>
        <dbReference type="ARBA" id="ARBA00023004"/>
    </source>
</evidence>
<feature type="binding site" description="axial binding residue" evidence="12">
    <location>
        <position position="423"/>
    </location>
    <ligand>
        <name>heme</name>
        <dbReference type="ChEBI" id="CHEBI:30413"/>
    </ligand>
    <ligandPart>
        <name>Fe</name>
        <dbReference type="ChEBI" id="CHEBI:18248"/>
    </ligandPart>
</feature>
<gene>
    <name evidence="13" type="ORF">ASPWEDRAFT_174093</name>
</gene>
<evidence type="ECO:0000313" key="13">
    <source>
        <dbReference type="EMBL" id="OJJ32642.1"/>
    </source>
</evidence>
<keyword evidence="14" id="KW-1185">Reference proteome</keyword>
<dbReference type="GO" id="GO:0020037">
    <property type="term" value="F:heme binding"/>
    <property type="evidence" value="ECO:0007669"/>
    <property type="project" value="InterPro"/>
</dbReference>
<evidence type="ECO:0000256" key="12">
    <source>
        <dbReference type="PIRSR" id="PIRSR602401-1"/>
    </source>
</evidence>
<evidence type="ECO:0000256" key="2">
    <source>
        <dbReference type="ARBA" id="ARBA00004370"/>
    </source>
</evidence>
<keyword evidence="8" id="KW-0560">Oxidoreductase</keyword>
<name>A0A1L9RCK4_ASPWE</name>
<evidence type="ECO:0000256" key="8">
    <source>
        <dbReference type="ARBA" id="ARBA00023002"/>
    </source>
</evidence>
<evidence type="ECO:0000256" key="7">
    <source>
        <dbReference type="ARBA" id="ARBA00022989"/>
    </source>
</evidence>
<comment type="subcellular location">
    <subcellularLocation>
        <location evidence="2">Membrane</location>
    </subcellularLocation>
</comment>
<reference evidence="14" key="1">
    <citation type="journal article" date="2017" name="Genome Biol.">
        <title>Comparative genomics reveals high biological diversity and specific adaptations in the industrially and medically important fungal genus Aspergillus.</title>
        <authorList>
            <person name="de Vries R.P."/>
            <person name="Riley R."/>
            <person name="Wiebenga A."/>
            <person name="Aguilar-Osorio G."/>
            <person name="Amillis S."/>
            <person name="Uchima C.A."/>
            <person name="Anderluh G."/>
            <person name="Asadollahi M."/>
            <person name="Askin M."/>
            <person name="Barry K."/>
            <person name="Battaglia E."/>
            <person name="Bayram O."/>
            <person name="Benocci T."/>
            <person name="Braus-Stromeyer S.A."/>
            <person name="Caldana C."/>
            <person name="Canovas D."/>
            <person name="Cerqueira G.C."/>
            <person name="Chen F."/>
            <person name="Chen W."/>
            <person name="Choi C."/>
            <person name="Clum A."/>
            <person name="Dos Santos R.A."/>
            <person name="Damasio A.R."/>
            <person name="Diallinas G."/>
            <person name="Emri T."/>
            <person name="Fekete E."/>
            <person name="Flipphi M."/>
            <person name="Freyberg S."/>
            <person name="Gallo A."/>
            <person name="Gournas C."/>
            <person name="Habgood R."/>
            <person name="Hainaut M."/>
            <person name="Harispe M.L."/>
            <person name="Henrissat B."/>
            <person name="Hilden K.S."/>
            <person name="Hope R."/>
            <person name="Hossain A."/>
            <person name="Karabika E."/>
            <person name="Karaffa L."/>
            <person name="Karanyi Z."/>
            <person name="Krasevec N."/>
            <person name="Kuo A."/>
            <person name="Kusch H."/>
            <person name="LaButti K."/>
            <person name="Lagendijk E.L."/>
            <person name="Lapidus A."/>
            <person name="Levasseur A."/>
            <person name="Lindquist E."/>
            <person name="Lipzen A."/>
            <person name="Logrieco A.F."/>
            <person name="MacCabe A."/>
            <person name="Maekelae M.R."/>
            <person name="Malavazi I."/>
            <person name="Melin P."/>
            <person name="Meyer V."/>
            <person name="Mielnichuk N."/>
            <person name="Miskei M."/>
            <person name="Molnar A.P."/>
            <person name="Mule G."/>
            <person name="Ngan C.Y."/>
            <person name="Orejas M."/>
            <person name="Orosz E."/>
            <person name="Ouedraogo J.P."/>
            <person name="Overkamp K.M."/>
            <person name="Park H.-S."/>
            <person name="Perrone G."/>
            <person name="Piumi F."/>
            <person name="Punt P.J."/>
            <person name="Ram A.F."/>
            <person name="Ramon A."/>
            <person name="Rauscher S."/>
            <person name="Record E."/>
            <person name="Riano-Pachon D.M."/>
            <person name="Robert V."/>
            <person name="Roehrig J."/>
            <person name="Ruller R."/>
            <person name="Salamov A."/>
            <person name="Salih N.S."/>
            <person name="Samson R.A."/>
            <person name="Sandor E."/>
            <person name="Sanguinetti M."/>
            <person name="Schuetze T."/>
            <person name="Sepcic K."/>
            <person name="Shelest E."/>
            <person name="Sherlock G."/>
            <person name="Sophianopoulou V."/>
            <person name="Squina F.M."/>
            <person name="Sun H."/>
            <person name="Susca A."/>
            <person name="Todd R.B."/>
            <person name="Tsang A."/>
            <person name="Unkles S.E."/>
            <person name="van de Wiele N."/>
            <person name="van Rossen-Uffink D."/>
            <person name="Oliveira J.V."/>
            <person name="Vesth T.C."/>
            <person name="Visser J."/>
            <person name="Yu J.-H."/>
            <person name="Zhou M."/>
            <person name="Andersen M.R."/>
            <person name="Archer D.B."/>
            <person name="Baker S.E."/>
            <person name="Benoit I."/>
            <person name="Brakhage A.A."/>
            <person name="Braus G.H."/>
            <person name="Fischer R."/>
            <person name="Frisvad J.C."/>
            <person name="Goldman G.H."/>
            <person name="Houbraken J."/>
            <person name="Oakley B."/>
            <person name="Pocsi I."/>
            <person name="Scazzocchio C."/>
            <person name="Seiboth B."/>
            <person name="vanKuyk P.A."/>
            <person name="Wortman J."/>
            <person name="Dyer P.S."/>
            <person name="Grigoriev I.V."/>
        </authorList>
    </citation>
    <scope>NUCLEOTIDE SEQUENCE [LARGE SCALE GENOMIC DNA]</scope>
    <source>
        <strain evidence="14">DTO 134E9</strain>
    </source>
</reference>
<keyword evidence="10" id="KW-0503">Monooxygenase</keyword>
<dbReference type="GO" id="GO:0004497">
    <property type="term" value="F:monooxygenase activity"/>
    <property type="evidence" value="ECO:0007669"/>
    <property type="project" value="UniProtKB-KW"/>
</dbReference>
<keyword evidence="4 12" id="KW-0349">Heme</keyword>
<accession>A0A1L9RCK4</accession>
<dbReference type="RefSeq" id="XP_040686319.1">
    <property type="nucleotide sequence ID" value="XM_040831173.1"/>
</dbReference>
<dbReference type="OrthoDB" id="1844152at2759"/>
<evidence type="ECO:0000256" key="4">
    <source>
        <dbReference type="ARBA" id="ARBA00022617"/>
    </source>
</evidence>
<dbReference type="Pfam" id="PF00067">
    <property type="entry name" value="p450"/>
    <property type="match status" value="1"/>
</dbReference>
<evidence type="ECO:0000256" key="10">
    <source>
        <dbReference type="ARBA" id="ARBA00023033"/>
    </source>
</evidence>
<protein>
    <recommendedName>
        <fullName evidence="15">Cytochrome P450</fullName>
    </recommendedName>
</protein>
<dbReference type="InterPro" id="IPR001128">
    <property type="entry name" value="Cyt_P450"/>
</dbReference>
<dbReference type="InterPro" id="IPR002401">
    <property type="entry name" value="Cyt_P450_E_grp-I"/>
</dbReference>
<dbReference type="PRINTS" id="PR00463">
    <property type="entry name" value="EP450I"/>
</dbReference>
<organism evidence="13 14">
    <name type="scientific">Aspergillus wentii DTO 134E9</name>
    <dbReference type="NCBI Taxonomy" id="1073089"/>
    <lineage>
        <taxon>Eukaryota</taxon>
        <taxon>Fungi</taxon>
        <taxon>Dikarya</taxon>
        <taxon>Ascomycota</taxon>
        <taxon>Pezizomycotina</taxon>
        <taxon>Eurotiomycetes</taxon>
        <taxon>Eurotiomycetidae</taxon>
        <taxon>Eurotiales</taxon>
        <taxon>Aspergillaceae</taxon>
        <taxon>Aspergillus</taxon>
        <taxon>Aspergillus subgen. Cremei</taxon>
    </lineage>
</organism>
<dbReference type="Gene3D" id="1.10.630.10">
    <property type="entry name" value="Cytochrome P450"/>
    <property type="match status" value="1"/>
</dbReference>
<keyword evidence="6 12" id="KW-0479">Metal-binding</keyword>
<keyword evidence="9 12" id="KW-0408">Iron</keyword>
<dbReference type="CDD" id="cd11041">
    <property type="entry name" value="CYP503A1-like"/>
    <property type="match status" value="1"/>
</dbReference>
<dbReference type="GO" id="GO:0019748">
    <property type="term" value="P:secondary metabolic process"/>
    <property type="evidence" value="ECO:0007669"/>
    <property type="project" value="UniProtKB-ARBA"/>
</dbReference>
<evidence type="ECO:0000256" key="11">
    <source>
        <dbReference type="ARBA" id="ARBA00023136"/>
    </source>
</evidence>
<dbReference type="GO" id="GO:0016020">
    <property type="term" value="C:membrane"/>
    <property type="evidence" value="ECO:0007669"/>
    <property type="project" value="UniProtKB-SubCell"/>
</dbReference>
<dbReference type="GO" id="GO:0005506">
    <property type="term" value="F:iron ion binding"/>
    <property type="evidence" value="ECO:0007669"/>
    <property type="project" value="InterPro"/>
</dbReference>
<dbReference type="Proteomes" id="UP000184383">
    <property type="component" value="Unassembled WGS sequence"/>
</dbReference>
<evidence type="ECO:0008006" key="15">
    <source>
        <dbReference type="Google" id="ProtNLM"/>
    </source>
</evidence>
<dbReference type="GeneID" id="63747021"/>
<comment type="cofactor">
    <cofactor evidence="1 12">
        <name>heme</name>
        <dbReference type="ChEBI" id="CHEBI:30413"/>
    </cofactor>
</comment>